<dbReference type="EMBL" id="OIVN01004538">
    <property type="protein sequence ID" value="SPD17951.1"/>
    <property type="molecule type" value="Genomic_DNA"/>
</dbReference>
<dbReference type="InterPro" id="IPR005630">
    <property type="entry name" value="Terpene_synthase_metal-bd"/>
</dbReference>
<dbReference type="PANTHER" id="PTHR31225">
    <property type="entry name" value="OS04G0344100 PROTEIN-RELATED"/>
    <property type="match status" value="1"/>
</dbReference>
<name>A0A2N9I257_FAGSY</name>
<feature type="domain" description="Terpene synthase metal-binding" evidence="2">
    <location>
        <begin position="111"/>
        <end position="222"/>
    </location>
</feature>
<dbReference type="PANTHER" id="PTHR31225:SF251">
    <property type="entry name" value="(-)-GERMACRENE D SYNTHASE-LIKE ISOFORM X2"/>
    <property type="match status" value="1"/>
</dbReference>
<dbReference type="Gene3D" id="1.10.600.10">
    <property type="entry name" value="Farnesyl Diphosphate Synthase"/>
    <property type="match status" value="2"/>
</dbReference>
<dbReference type="InterPro" id="IPR050148">
    <property type="entry name" value="Terpene_synthase-like"/>
</dbReference>
<keyword evidence="1" id="KW-0479">Metal-binding</keyword>
<dbReference type="SUPFAM" id="SSF48576">
    <property type="entry name" value="Terpenoid synthases"/>
    <property type="match status" value="1"/>
</dbReference>
<dbReference type="InterPro" id="IPR008949">
    <property type="entry name" value="Isoprenoid_synthase_dom_sf"/>
</dbReference>
<reference evidence="3" key="1">
    <citation type="submission" date="2018-02" db="EMBL/GenBank/DDBJ databases">
        <authorList>
            <person name="Cohen D.B."/>
            <person name="Kent A.D."/>
        </authorList>
    </citation>
    <scope>NUCLEOTIDE SEQUENCE</scope>
</reference>
<dbReference type="GO" id="GO:0010333">
    <property type="term" value="F:terpene synthase activity"/>
    <property type="evidence" value="ECO:0007669"/>
    <property type="project" value="InterPro"/>
</dbReference>
<organism evidence="3">
    <name type="scientific">Fagus sylvatica</name>
    <name type="common">Beechnut</name>
    <dbReference type="NCBI Taxonomy" id="28930"/>
    <lineage>
        <taxon>Eukaryota</taxon>
        <taxon>Viridiplantae</taxon>
        <taxon>Streptophyta</taxon>
        <taxon>Embryophyta</taxon>
        <taxon>Tracheophyta</taxon>
        <taxon>Spermatophyta</taxon>
        <taxon>Magnoliopsida</taxon>
        <taxon>eudicotyledons</taxon>
        <taxon>Gunneridae</taxon>
        <taxon>Pentapetalae</taxon>
        <taxon>rosids</taxon>
        <taxon>fabids</taxon>
        <taxon>Fagales</taxon>
        <taxon>Fagaceae</taxon>
        <taxon>Fagus</taxon>
    </lineage>
</organism>
<evidence type="ECO:0000259" key="2">
    <source>
        <dbReference type="Pfam" id="PF03936"/>
    </source>
</evidence>
<dbReference type="GO" id="GO:0000287">
    <property type="term" value="F:magnesium ion binding"/>
    <property type="evidence" value="ECO:0007669"/>
    <property type="project" value="InterPro"/>
</dbReference>
<evidence type="ECO:0000256" key="1">
    <source>
        <dbReference type="ARBA" id="ARBA00022723"/>
    </source>
</evidence>
<protein>
    <recommendedName>
        <fullName evidence="2">Terpene synthase metal-binding domain-containing protein</fullName>
    </recommendedName>
</protein>
<dbReference type="Pfam" id="PF03936">
    <property type="entry name" value="Terpene_synth_C"/>
    <property type="match status" value="1"/>
</dbReference>
<gene>
    <name evidence="3" type="ORF">FSB_LOCUS45833</name>
</gene>
<dbReference type="AlphaFoldDB" id="A0A2N9I257"/>
<sequence length="279" mass="32008">MPNQVSVLPLSQNAKPEVVRRTANFHPSIWGDRFLNYNSEDKDASHNKALLKLSKLDFNLVQSLHKEELSDITREEYLKIFGFQARLFGISFYLFGSLHIQFGRVRIRLTTKWFHQDYVPTMEEYMHVALKSSGYPMLTAVSFLGMGDIVTKEAFDWIFSNPKIITASSVIGRLMDDIRSHKFEQERGHAASAVECYMKQHGVSEQVVHDELNRQVDDAWKDVNEECMRPTVVPMPLLMRVLNLARVIDVIYKDSDGYTHVGKEMKDNVASVLIDAVPI</sequence>
<dbReference type="GO" id="GO:0016114">
    <property type="term" value="P:terpenoid biosynthetic process"/>
    <property type="evidence" value="ECO:0007669"/>
    <property type="project" value="InterPro"/>
</dbReference>
<evidence type="ECO:0000313" key="3">
    <source>
        <dbReference type="EMBL" id="SPD17951.1"/>
    </source>
</evidence>
<proteinExistence type="predicted"/>
<accession>A0A2N9I257</accession>